<dbReference type="GO" id="GO:0042147">
    <property type="term" value="P:retrograde transport, endosome to Golgi"/>
    <property type="evidence" value="ECO:0007669"/>
    <property type="project" value="TreeGrafter"/>
</dbReference>
<evidence type="ECO:0000256" key="1">
    <source>
        <dbReference type="ARBA" id="ARBA00008304"/>
    </source>
</evidence>
<comment type="caution">
    <text evidence="2">The sequence shown here is derived from an EMBL/GenBank/DDBJ whole genome shotgun (WGS) entry which is preliminary data.</text>
</comment>
<dbReference type="GO" id="GO:0005794">
    <property type="term" value="C:Golgi apparatus"/>
    <property type="evidence" value="ECO:0007669"/>
    <property type="project" value="TreeGrafter"/>
</dbReference>
<dbReference type="Pfam" id="PF20210">
    <property type="entry name" value="Laa1_Sip1_HTR5"/>
    <property type="match status" value="1"/>
</dbReference>
<accession>A0A443SWP0</accession>
<dbReference type="OrthoDB" id="192608at2759"/>
<dbReference type="InterPro" id="IPR011989">
    <property type="entry name" value="ARM-like"/>
</dbReference>
<dbReference type="GO" id="GO:0005829">
    <property type="term" value="C:cytosol"/>
    <property type="evidence" value="ECO:0007669"/>
    <property type="project" value="GOC"/>
</dbReference>
<dbReference type="VEuPathDB" id="VectorBase:LDEU000088"/>
<dbReference type="Pfam" id="PF25468">
    <property type="entry name" value="HEAT_HEATR5A"/>
    <property type="match status" value="1"/>
</dbReference>
<sequence length="2041" mass="226048">MSNVMELTLNEEALSRLSESKKPIFVLEWLRYLHRVLSEARNSDIKECQKQLVEQLMKQIQGNPGPPTRKLVGKCLSTLFNVGDTFLLFDTVNKCNEILKNKDDSPSFLPTKLAAIGCIGIMYENLGRLMGRSYEETVNILIKSLKNAESQLRCEIYSTLRMIVVGMGSAASALHRDIFKVVRHGMTDRVLAVRSNSALCLQEMLKFAPFLYTTDLETVFSLCFRAFEGSNYEVRCCVAQLLGNLVAITQQASKSAVGKNRLASLDEVLGLLATGFLRGGIGFLKSGAGEMIKGSVVSRETRVGVAHAYVALAERLGCVWIEKHLSLLISHLLDLVANPKAASSHMDAVYSRRCVSFVLRTIIGKLLGEKTQMQAVKDLIAVINKHLNQGNIASTGNQAGTESAANANYTRETVDPNLVQHILICALQELGCIIESLGTTASSVLNDHSVGIIDTIASILTHPSPSARVSAAWCLRCVAVASPSQLTPLMERCLERLETMKTSPETIYGYSYSLSALLGSSCQTPLGIPHNKGKLIFSIAEDLLRSASQNSRLSLQRTQSGWQLIGAVMTLGPSVVRGLLPRMLLLWKNSFPRSSKELESEKARGDAFTWQITLENRAGALAAMSSFLTHCAKLVTDEVIRRLLTPVESAVTMLTSLSSVFKNHGPSVKASCAMVRLRLYETLLLLPPHSYECSYTGLLRLLVAEFTLAENAANTTTSLLRNYCHLDDYIILGSWVQETDHKSIEDQMEPNRKLIKEFLQPHSSTGSGALEHDITSLYKQLKSDEFTPWPLPLGVAVIDKSCLVFAYIFRFVATKHRLQMLSHFQECIKHSKSARQEAVQINILTSILGALKSLAENKGTIGSDDIKNTLTTLLFSMLSHNNPIIRCAAAQAAGRVAQVVADAKYVAELAQICFDTLKSARDALSRTGHSLTLGYLHRYVGSLGSTQHLNTSVSILLALSQDLTSPLVQAWALHALTLIADSGGPMFRSYVEPSLSHSLKLLLNVSFYNCDVHQCIGRLLSAMLTTVGPELQSNTDSVCAARSSLLLACAVMQENNDALVQSEAISCLQQLHLFAPKHVNLMHVVPVLCRAIRSSHLYLRRAAVSCLQQLAQCDAKEVCDQSYKWLETIRATDSKDLKNYFQYDYGIVGVLFTVLDFETDNRLITDTHKTITSLVQYMVSDSLHELLSLCKEVLTAADSNSTTSSPDKDFDNEHAYDDDELTFKAEETSNQTNIPPRWKTKVFATQTLCRIINACENTANSKYHFDLTLARERKKTLHSKDDLLVLHLSDLIRMSFMTATSDSDALRLEGLKALHLVIDKFATVPEPEFPEHVVLEQYQAQVGAALRPAFSPDTPSHVTAMACQVCSAWICSGVARDLNDLRRVHQLLVSSLAKLQRDSSSRLYNESASTLEKLAILKAWAELVKPELLSLSSNWLSALKDHALLTLPPEFSSQLPHDGGAFYTSDTIEMARPQYRNSWPPILHAAALWLCSQGFSKNEDEDIVCFHLLFGICMEALCNPKSSDPVSYVIVCLKSLETLLSHPIPQSTIGKDKQLSIELCNVLHRLLLTRETPFCQNLVLNVARLVVKAQQEFLEIDRKKIQKELAPANQKLDESSAILSSLGEGGEKGDIIPGQSIVYALMEVCLCVIVRQLPSLSPSLANTPGLNIVHKHTDLKLSDENAHLIGKSLRILSELPQLCSFSGSVVILPSVLYLITGVLRETWIQKIDSLYEKEPVCSVLNCLERIISSPFARNSAVSDKWNELLQSCLGTVMDMCKSSICGFSQELVNNPIHETSLGVEKAYNESEKPRPDEITSVLVIGIFVLKSPPQVIRVPNLQYPCINLLQQSLQSQHEMIQLKCLQTLKSIFAHEDYSVKIAYIHSLAPRLIEILSHSIKEKCSPNGEPSKLTHDVILNGLETFEILINAAEADKRIRLLSLYLPLLVSVLSDDINAIRSKTYRVSLHKYALQKLTTIGPIYQHEFRQIIGQVSHFRKKLETAIHSQQQLGSNASCRQVTARVDVKQEANTIKLKTDFSNYTDNI</sequence>
<comment type="similarity">
    <text evidence="1">Belongs to the HEATR5 family.</text>
</comment>
<dbReference type="GO" id="GO:0006897">
    <property type="term" value="P:endocytosis"/>
    <property type="evidence" value="ECO:0007669"/>
    <property type="project" value="TreeGrafter"/>
</dbReference>
<evidence type="ECO:0000313" key="2">
    <source>
        <dbReference type="EMBL" id="RWS31952.1"/>
    </source>
</evidence>
<dbReference type="Proteomes" id="UP000288716">
    <property type="component" value="Unassembled WGS sequence"/>
</dbReference>
<dbReference type="InterPro" id="IPR040108">
    <property type="entry name" value="Laa1/Sip1/HEATR5"/>
</dbReference>
<organism evidence="2 3">
    <name type="scientific">Leptotrombidium deliense</name>
    <dbReference type="NCBI Taxonomy" id="299467"/>
    <lineage>
        <taxon>Eukaryota</taxon>
        <taxon>Metazoa</taxon>
        <taxon>Ecdysozoa</taxon>
        <taxon>Arthropoda</taxon>
        <taxon>Chelicerata</taxon>
        <taxon>Arachnida</taxon>
        <taxon>Acari</taxon>
        <taxon>Acariformes</taxon>
        <taxon>Trombidiformes</taxon>
        <taxon>Prostigmata</taxon>
        <taxon>Anystina</taxon>
        <taxon>Parasitengona</taxon>
        <taxon>Trombiculoidea</taxon>
        <taxon>Trombiculidae</taxon>
        <taxon>Leptotrombidium</taxon>
    </lineage>
</organism>
<dbReference type="GO" id="GO:0016020">
    <property type="term" value="C:membrane"/>
    <property type="evidence" value="ECO:0007669"/>
    <property type="project" value="TreeGrafter"/>
</dbReference>
<dbReference type="PANTHER" id="PTHR21663">
    <property type="entry name" value="HYPOTHETICAL HEAT DOMAIN-CONTAINING"/>
    <property type="match status" value="1"/>
</dbReference>
<keyword evidence="3" id="KW-1185">Reference proteome</keyword>
<dbReference type="FunFam" id="1.25.10.10:FF:000138">
    <property type="entry name" value="Putative HEAT repeat-containing protein 5B"/>
    <property type="match status" value="1"/>
</dbReference>
<reference evidence="2 3" key="1">
    <citation type="journal article" date="2018" name="Gigascience">
        <title>Genomes of trombidid mites reveal novel predicted allergens and laterally-transferred genes associated with secondary metabolism.</title>
        <authorList>
            <person name="Dong X."/>
            <person name="Chaisiri K."/>
            <person name="Xia D."/>
            <person name="Armstrong S.D."/>
            <person name="Fang Y."/>
            <person name="Donnelly M.J."/>
            <person name="Kadowaki T."/>
            <person name="McGarry J.W."/>
            <person name="Darby A.C."/>
            <person name="Makepeace B.L."/>
        </authorList>
    </citation>
    <scope>NUCLEOTIDE SEQUENCE [LARGE SCALE GENOMIC DNA]</scope>
    <source>
        <strain evidence="2">UoL-UT</strain>
    </source>
</reference>
<dbReference type="Gene3D" id="1.25.10.10">
    <property type="entry name" value="Leucine-rich Repeat Variant"/>
    <property type="match status" value="3"/>
</dbReference>
<dbReference type="SUPFAM" id="SSF48371">
    <property type="entry name" value="ARM repeat"/>
    <property type="match status" value="2"/>
</dbReference>
<dbReference type="GO" id="GO:0030139">
    <property type="term" value="C:endocytic vesicle"/>
    <property type="evidence" value="ECO:0007669"/>
    <property type="project" value="TreeGrafter"/>
</dbReference>
<dbReference type="EMBL" id="NCKV01000017">
    <property type="protein sequence ID" value="RWS31952.1"/>
    <property type="molecule type" value="Genomic_DNA"/>
</dbReference>
<proteinExistence type="inferred from homology"/>
<feature type="non-terminal residue" evidence="2">
    <location>
        <position position="2041"/>
    </location>
</feature>
<dbReference type="InterPro" id="IPR016024">
    <property type="entry name" value="ARM-type_fold"/>
</dbReference>
<dbReference type="InterPro" id="IPR046837">
    <property type="entry name" value="Laa1/Sip1/HEATR5-like_HEAT"/>
</dbReference>
<name>A0A443SWP0_9ACAR</name>
<dbReference type="GO" id="GO:0008104">
    <property type="term" value="P:intracellular protein localization"/>
    <property type="evidence" value="ECO:0007669"/>
    <property type="project" value="TreeGrafter"/>
</dbReference>
<protein>
    <submittedName>
        <fullName evidence="2">HEAT repeat-containing protein 5B-like protein</fullName>
    </submittedName>
</protein>
<gene>
    <name evidence="2" type="ORF">B4U80_01186</name>
</gene>
<dbReference type="STRING" id="299467.A0A443SWP0"/>
<evidence type="ECO:0000313" key="3">
    <source>
        <dbReference type="Proteomes" id="UP000288716"/>
    </source>
</evidence>
<dbReference type="PANTHER" id="PTHR21663:SF0">
    <property type="entry name" value="HEAT REPEAT-CONTAINING PROTEIN 5B"/>
    <property type="match status" value="1"/>
</dbReference>